<dbReference type="NCBIfam" id="TIGR00702">
    <property type="entry name" value="YcaO-type kinase domain"/>
    <property type="match status" value="1"/>
</dbReference>
<dbReference type="PROSITE" id="PS51664">
    <property type="entry name" value="YCAO"/>
    <property type="match status" value="1"/>
</dbReference>
<dbReference type="GO" id="GO:0005840">
    <property type="term" value="C:ribosome"/>
    <property type="evidence" value="ECO:0007669"/>
    <property type="project" value="UniProtKB-KW"/>
</dbReference>
<dbReference type="RefSeq" id="WP_133683665.1">
    <property type="nucleotide sequence ID" value="NZ_SNZP01000017.1"/>
</dbReference>
<keyword evidence="2" id="KW-0687">Ribonucleoprotein</keyword>
<protein>
    <submittedName>
        <fullName evidence="2">Ribosomal protein S12 methylthiotransferase accessory factor</fullName>
    </submittedName>
</protein>
<dbReference type="OrthoDB" id="9761274at2"/>
<keyword evidence="2" id="KW-0808">Transferase</keyword>
<proteinExistence type="predicted"/>
<organism evidence="2 3">
    <name type="scientific">Paludibacterium purpuratum</name>
    <dbReference type="NCBI Taxonomy" id="1144873"/>
    <lineage>
        <taxon>Bacteria</taxon>
        <taxon>Pseudomonadati</taxon>
        <taxon>Pseudomonadota</taxon>
        <taxon>Betaproteobacteria</taxon>
        <taxon>Neisseriales</taxon>
        <taxon>Chromobacteriaceae</taxon>
        <taxon>Paludibacterium</taxon>
    </lineage>
</organism>
<dbReference type="PANTHER" id="PTHR37809">
    <property type="entry name" value="RIBOSOMAL PROTEIN S12 METHYLTHIOTRANSFERASE ACCESSORY FACTOR YCAO"/>
    <property type="match status" value="1"/>
</dbReference>
<name>A0A4R7AWX8_9NEIS</name>
<gene>
    <name evidence="2" type="ORF">DFP86_11742</name>
</gene>
<evidence type="ECO:0000313" key="3">
    <source>
        <dbReference type="Proteomes" id="UP000295611"/>
    </source>
</evidence>
<dbReference type="NCBIfam" id="NF040716">
    <property type="entry name" value="YcaO_for_S12"/>
    <property type="match status" value="1"/>
</dbReference>
<keyword evidence="2" id="KW-0689">Ribosomal protein</keyword>
<dbReference type="InterPro" id="IPR003776">
    <property type="entry name" value="YcaO-like_dom"/>
</dbReference>
<accession>A0A4R7AWX8</accession>
<reference evidence="2 3" key="1">
    <citation type="submission" date="2019-03" db="EMBL/GenBank/DDBJ databases">
        <title>Genomic Encyclopedia of Type Strains, Phase III (KMG-III): the genomes of soil and plant-associated and newly described type strains.</title>
        <authorList>
            <person name="Whitman W."/>
        </authorList>
    </citation>
    <scope>NUCLEOTIDE SEQUENCE [LARGE SCALE GENOMIC DNA]</scope>
    <source>
        <strain evidence="2 3">CECT 8976</strain>
    </source>
</reference>
<dbReference type="Gene3D" id="3.30.1330.230">
    <property type="match status" value="1"/>
</dbReference>
<evidence type="ECO:0000313" key="2">
    <source>
        <dbReference type="EMBL" id="TDR72034.1"/>
    </source>
</evidence>
<dbReference type="InterPro" id="IPR041080">
    <property type="entry name" value="YcaO_C"/>
</dbReference>
<dbReference type="AlphaFoldDB" id="A0A4R7AWX8"/>
<dbReference type="PANTHER" id="PTHR37809:SF1">
    <property type="entry name" value="RIBOSOMAL PROTEIN S12 METHYLTHIOTRANSFERASE ACCESSORY FACTOR YCAO"/>
    <property type="match status" value="1"/>
</dbReference>
<dbReference type="EMBL" id="SNZP01000017">
    <property type="protein sequence ID" value="TDR72034.1"/>
    <property type="molecule type" value="Genomic_DNA"/>
</dbReference>
<dbReference type="Pfam" id="PF02624">
    <property type="entry name" value="YcaO"/>
    <property type="match status" value="1"/>
</dbReference>
<dbReference type="GO" id="GO:0016740">
    <property type="term" value="F:transferase activity"/>
    <property type="evidence" value="ECO:0007669"/>
    <property type="project" value="UniProtKB-KW"/>
</dbReference>
<evidence type="ECO:0000259" key="1">
    <source>
        <dbReference type="PROSITE" id="PS51664"/>
    </source>
</evidence>
<comment type="caution">
    <text evidence="2">The sequence shown here is derived from an EMBL/GenBank/DDBJ whole genome shotgun (WGS) entry which is preliminary data.</text>
</comment>
<feature type="domain" description="YcaO" evidence="1">
    <location>
        <begin position="62"/>
        <end position="450"/>
    </location>
</feature>
<keyword evidence="3" id="KW-1185">Reference proteome</keyword>
<dbReference type="Pfam" id="PF18381">
    <property type="entry name" value="YcaO_C"/>
    <property type="match status" value="1"/>
</dbReference>
<sequence length="569" mass="63860">MSQSEHFIPGKDAALETTIARLQDRLAELGLEVEEQCWLNSVENVWSVHLANKHCPLIYVNGKGASELAARASALGEFFERVGNNYFWSHYYLGADIARRDTVFFPQERWFALEDGDHWPEGLLNRELKALYNPEGAIPASMLVELNSGNRERGICTLPYLRERDGATTWFPINIIGNLYVSNGMAAGNTAPEARTQALSEIVERYVKFKVLREGLCLPDVPQETIDRYPAIAAGIRGLRDAGFGILVKDASLGGQFPVMNVTLLNHRDQGVFASFGAHPRFEIALERALTELLQGRALAQLDGFPEPGFDMDEVADPQNLEIHFVDSSGVIAWRFFGDTPDFDFHHWNFSQTTTDDYAWITDCIHRAGYDIYCADFDHLGVYACRILVPGMSEIYPLEELEWENNSVGNTLRPYLLRLPSLNLAECRDLLDLLDSLGLDDLRPVPALIGVAADADSAWKELRIGELKTLLALALSDEDGIREGCDWIRHLRHMPPARHKVYRAIAALLDLQGDAEHSLTLLYGVDTVAQAKRVLSGETRFFGLNELGANIEHSRLHQSLLAEYRKLWP</sequence>
<dbReference type="Proteomes" id="UP000295611">
    <property type="component" value="Unassembled WGS sequence"/>
</dbReference>